<dbReference type="EMBL" id="CP039354">
    <property type="protein sequence ID" value="QCE09732.1"/>
    <property type="molecule type" value="Genomic_DNA"/>
</dbReference>
<dbReference type="Proteomes" id="UP000501690">
    <property type="component" value="Linkage Group LG10"/>
</dbReference>
<dbReference type="AlphaFoldDB" id="A0A4D6NA02"/>
<proteinExistence type="predicted"/>
<name>A0A4D6NA02_VIGUN</name>
<feature type="region of interest" description="Disordered" evidence="1">
    <location>
        <begin position="1"/>
        <end position="89"/>
    </location>
</feature>
<feature type="compositionally biased region" description="Polar residues" evidence="1">
    <location>
        <begin position="56"/>
        <end position="68"/>
    </location>
</feature>
<organism evidence="2 3">
    <name type="scientific">Vigna unguiculata</name>
    <name type="common">Cowpea</name>
    <dbReference type="NCBI Taxonomy" id="3917"/>
    <lineage>
        <taxon>Eukaryota</taxon>
        <taxon>Viridiplantae</taxon>
        <taxon>Streptophyta</taxon>
        <taxon>Embryophyta</taxon>
        <taxon>Tracheophyta</taxon>
        <taxon>Spermatophyta</taxon>
        <taxon>Magnoliopsida</taxon>
        <taxon>eudicotyledons</taxon>
        <taxon>Gunneridae</taxon>
        <taxon>Pentapetalae</taxon>
        <taxon>rosids</taxon>
        <taxon>fabids</taxon>
        <taxon>Fabales</taxon>
        <taxon>Fabaceae</taxon>
        <taxon>Papilionoideae</taxon>
        <taxon>50 kb inversion clade</taxon>
        <taxon>NPAAA clade</taxon>
        <taxon>indigoferoid/millettioid clade</taxon>
        <taxon>Phaseoleae</taxon>
        <taxon>Vigna</taxon>
    </lineage>
</organism>
<accession>A0A4D6NA02</accession>
<feature type="compositionally biased region" description="Basic and acidic residues" evidence="1">
    <location>
        <begin position="1"/>
        <end position="12"/>
    </location>
</feature>
<feature type="compositionally biased region" description="Low complexity" evidence="1">
    <location>
        <begin position="71"/>
        <end position="82"/>
    </location>
</feature>
<reference evidence="2 3" key="1">
    <citation type="submission" date="2019-04" db="EMBL/GenBank/DDBJ databases">
        <title>An improved genome assembly and genetic linkage map for asparagus bean, Vigna unguiculata ssp. sesquipedialis.</title>
        <authorList>
            <person name="Xia Q."/>
            <person name="Zhang R."/>
            <person name="Dong Y."/>
        </authorList>
    </citation>
    <scope>NUCLEOTIDE SEQUENCE [LARGE SCALE GENOMIC DNA]</scope>
    <source>
        <tissue evidence="2">Leaf</tissue>
    </source>
</reference>
<protein>
    <submittedName>
        <fullName evidence="2">Uncharacterized protein</fullName>
    </submittedName>
</protein>
<keyword evidence="3" id="KW-1185">Reference proteome</keyword>
<sequence length="108" mass="11949">MEASGSHDDSNKENVPPINTVSSEKKKNPIPPMAPSFKRNTKRKMKRVPLSDITHLFNNSAQDQTQQIGVAASDSASPPSDSTFLPPTSRRRTVFLLRGSKTLRLGFR</sequence>
<evidence type="ECO:0000313" key="2">
    <source>
        <dbReference type="EMBL" id="QCE09732.1"/>
    </source>
</evidence>
<evidence type="ECO:0000313" key="3">
    <source>
        <dbReference type="Proteomes" id="UP000501690"/>
    </source>
</evidence>
<dbReference type="Gramene" id="Vigun05g210400.1.v1.2">
    <property type="protein sequence ID" value="Vigun05g210400.1.v1.2.CDS.1"/>
    <property type="gene ID" value="Vigun05g210400.v1.2"/>
</dbReference>
<gene>
    <name evidence="2" type="ORF">DEO72_LG10g955</name>
</gene>
<dbReference type="OrthoDB" id="1421970at2759"/>
<evidence type="ECO:0000256" key="1">
    <source>
        <dbReference type="SAM" id="MobiDB-lite"/>
    </source>
</evidence>